<gene>
    <name evidence="1" type="ORF">CWB99_06380</name>
</gene>
<evidence type="ECO:0000313" key="2">
    <source>
        <dbReference type="Proteomes" id="UP000310249"/>
    </source>
</evidence>
<dbReference type="Proteomes" id="UP000310249">
    <property type="component" value="Unassembled WGS sequence"/>
</dbReference>
<reference evidence="1 2" key="1">
    <citation type="submission" date="2018-01" db="EMBL/GenBank/DDBJ databases">
        <authorList>
            <person name="Paulsen S."/>
            <person name="Gram L.K."/>
        </authorList>
    </citation>
    <scope>NUCLEOTIDE SEQUENCE [LARGE SCALE GENOMIC DNA]</scope>
    <source>
        <strain evidence="1 2">S2676</strain>
    </source>
</reference>
<name>A0A5S3WQX4_9GAMM</name>
<protein>
    <submittedName>
        <fullName evidence="1">Uncharacterized protein</fullName>
    </submittedName>
</protein>
<dbReference type="AlphaFoldDB" id="A0A5S3WQX4"/>
<comment type="caution">
    <text evidence="1">The sequence shown here is derived from an EMBL/GenBank/DDBJ whole genome shotgun (WGS) entry which is preliminary data.</text>
</comment>
<sequence length="116" mass="13024">MNADIKIASTISFEALRFVDSKVSKNCSQFFSGLVSNCHKARLLSKALALRLRIIKVSFIMSYTYNGTEIRVEQPIRSISVNKSKVVFADGTGRKQTQFSSGSEARHFLNWLTRAC</sequence>
<proteinExistence type="predicted"/>
<accession>A0A5S3WQX4</accession>
<organism evidence="1 2">
    <name type="scientific">Pseudoalteromonas rubra</name>
    <dbReference type="NCBI Taxonomy" id="43658"/>
    <lineage>
        <taxon>Bacteria</taxon>
        <taxon>Pseudomonadati</taxon>
        <taxon>Pseudomonadota</taxon>
        <taxon>Gammaproteobacteria</taxon>
        <taxon>Alteromonadales</taxon>
        <taxon>Pseudoalteromonadaceae</taxon>
        <taxon>Pseudoalteromonas</taxon>
    </lineage>
</organism>
<evidence type="ECO:0000313" key="1">
    <source>
        <dbReference type="EMBL" id="TMP30364.1"/>
    </source>
</evidence>
<dbReference type="EMBL" id="PNCI01000013">
    <property type="protein sequence ID" value="TMP30364.1"/>
    <property type="molecule type" value="Genomic_DNA"/>
</dbReference>
<reference evidence="2" key="2">
    <citation type="submission" date="2019-06" db="EMBL/GenBank/DDBJ databases">
        <title>Co-occurence of chitin degradation, pigmentation and bioactivity in marine Pseudoalteromonas.</title>
        <authorList>
            <person name="Sonnenschein E.C."/>
            <person name="Bech P.K."/>
        </authorList>
    </citation>
    <scope>NUCLEOTIDE SEQUENCE [LARGE SCALE GENOMIC DNA]</scope>
    <source>
        <strain evidence="2">S2676</strain>
    </source>
</reference>